<feature type="transmembrane region" description="Helical" evidence="5">
    <location>
        <begin position="60"/>
        <end position="77"/>
    </location>
</feature>
<comment type="caution">
    <text evidence="6">The sequence shown here is derived from an EMBL/GenBank/DDBJ whole genome shotgun (WGS) entry which is preliminary data.</text>
</comment>
<reference evidence="6 7" key="1">
    <citation type="submission" date="2020-01" db="EMBL/GenBank/DDBJ databases">
        <title>Genome analysis.</title>
        <authorList>
            <person name="Wu S."/>
            <person name="Wang G."/>
        </authorList>
    </citation>
    <scope>NUCLEOTIDE SEQUENCE [LARGE SCALE GENOMIC DNA]</scope>
    <source>
        <strain evidence="6 7">SYL130</strain>
    </source>
</reference>
<dbReference type="Proteomes" id="UP000753802">
    <property type="component" value="Unassembled WGS sequence"/>
</dbReference>
<feature type="transmembrane region" description="Helical" evidence="5">
    <location>
        <begin position="34"/>
        <end position="54"/>
    </location>
</feature>
<evidence type="ECO:0000256" key="3">
    <source>
        <dbReference type="ARBA" id="ARBA00022989"/>
    </source>
</evidence>
<evidence type="ECO:0000313" key="6">
    <source>
        <dbReference type="EMBL" id="NCI49164.1"/>
    </source>
</evidence>
<dbReference type="Pfam" id="PF04193">
    <property type="entry name" value="PQ-loop"/>
    <property type="match status" value="1"/>
</dbReference>
<dbReference type="SMART" id="SM00679">
    <property type="entry name" value="CTNS"/>
    <property type="match status" value="1"/>
</dbReference>
<evidence type="ECO:0000256" key="2">
    <source>
        <dbReference type="ARBA" id="ARBA00022692"/>
    </source>
</evidence>
<keyword evidence="3 5" id="KW-1133">Transmembrane helix</keyword>
<keyword evidence="2 5" id="KW-0812">Transmembrane</keyword>
<dbReference type="InterPro" id="IPR006603">
    <property type="entry name" value="PQ-loop_rpt"/>
</dbReference>
<comment type="subcellular location">
    <subcellularLocation>
        <location evidence="1">Membrane</location>
        <topology evidence="1">Multi-pass membrane protein</topology>
    </subcellularLocation>
</comment>
<dbReference type="EMBL" id="JAACJS010000002">
    <property type="protein sequence ID" value="NCI49164.1"/>
    <property type="molecule type" value="Genomic_DNA"/>
</dbReference>
<protein>
    <recommendedName>
        <fullName evidence="8">MtN3 and saliva related transmembrane protein</fullName>
    </recommendedName>
</protein>
<gene>
    <name evidence="6" type="ORF">GWC95_04465</name>
</gene>
<keyword evidence="7" id="KW-1185">Reference proteome</keyword>
<sequence length="88" mass="9805">MIPYIGYFGSFLTAITFIPQVYKSWQSKSVGDLSILMVLIVVLSTIVWLVYGFAVDSGPVIVANFIVLALTLVLLYFKITFKKQPPLS</sequence>
<accession>A0ABW9ZQG4</accession>
<keyword evidence="4 5" id="KW-0472">Membrane</keyword>
<evidence type="ECO:0000256" key="5">
    <source>
        <dbReference type="SAM" id="Phobius"/>
    </source>
</evidence>
<evidence type="ECO:0000256" key="4">
    <source>
        <dbReference type="ARBA" id="ARBA00023136"/>
    </source>
</evidence>
<dbReference type="Gene3D" id="1.20.1280.290">
    <property type="match status" value="1"/>
</dbReference>
<organism evidence="6 7">
    <name type="scientific">Sediminibacterium roseum</name>
    <dbReference type="NCBI Taxonomy" id="1978412"/>
    <lineage>
        <taxon>Bacteria</taxon>
        <taxon>Pseudomonadati</taxon>
        <taxon>Bacteroidota</taxon>
        <taxon>Chitinophagia</taxon>
        <taxon>Chitinophagales</taxon>
        <taxon>Chitinophagaceae</taxon>
        <taxon>Sediminibacterium</taxon>
    </lineage>
</organism>
<evidence type="ECO:0008006" key="8">
    <source>
        <dbReference type="Google" id="ProtNLM"/>
    </source>
</evidence>
<evidence type="ECO:0000313" key="7">
    <source>
        <dbReference type="Proteomes" id="UP000753802"/>
    </source>
</evidence>
<feature type="transmembrane region" description="Helical" evidence="5">
    <location>
        <begin position="6"/>
        <end position="22"/>
    </location>
</feature>
<evidence type="ECO:0000256" key="1">
    <source>
        <dbReference type="ARBA" id="ARBA00004141"/>
    </source>
</evidence>
<name>A0ABW9ZQG4_9BACT</name>
<proteinExistence type="predicted"/>